<keyword evidence="2" id="KW-1185">Reference proteome</keyword>
<protein>
    <submittedName>
        <fullName evidence="1">Uncharacterized protein</fullName>
    </submittedName>
</protein>
<name>A0ABT8YSX1_9HYPH</name>
<evidence type="ECO:0000313" key="2">
    <source>
        <dbReference type="Proteomes" id="UP001174932"/>
    </source>
</evidence>
<organism evidence="1 2">
    <name type="scientific">Rhizobium alvei</name>
    <dbReference type="NCBI Taxonomy" id="1132659"/>
    <lineage>
        <taxon>Bacteria</taxon>
        <taxon>Pseudomonadati</taxon>
        <taxon>Pseudomonadota</taxon>
        <taxon>Alphaproteobacteria</taxon>
        <taxon>Hyphomicrobiales</taxon>
        <taxon>Rhizobiaceae</taxon>
        <taxon>Rhizobium/Agrobacterium group</taxon>
        <taxon>Rhizobium</taxon>
    </lineage>
</organism>
<proteinExistence type="predicted"/>
<gene>
    <name evidence="1" type="ORF">Q4481_21015</name>
</gene>
<dbReference type="EMBL" id="JAUOZU010000018">
    <property type="protein sequence ID" value="MDO6966442.1"/>
    <property type="molecule type" value="Genomic_DNA"/>
</dbReference>
<accession>A0ABT8YSX1</accession>
<sequence length="151" mass="17824">MREEQERQHGLKRQSGPVAERWIKPIEGDERDFLLLLVFVYLQHEMLDRAQAIIEAMLEAGDGSREAVLAQAVIAFCKKNYEKTLEVLARLDRVDPIERYGRRTLTDRQRMRTYLRARSLYELGGDMQATVDLYIRHRDFEGGEEERAERR</sequence>
<reference evidence="1" key="2">
    <citation type="submission" date="2023-07" db="EMBL/GenBank/DDBJ databases">
        <authorList>
            <person name="Shen H."/>
        </authorList>
    </citation>
    <scope>NUCLEOTIDE SEQUENCE</scope>
    <source>
        <strain evidence="1">TNR-22</strain>
    </source>
</reference>
<dbReference type="RefSeq" id="WP_304378370.1">
    <property type="nucleotide sequence ID" value="NZ_JAUOZU010000018.1"/>
</dbReference>
<evidence type="ECO:0000313" key="1">
    <source>
        <dbReference type="EMBL" id="MDO6966442.1"/>
    </source>
</evidence>
<reference evidence="1" key="1">
    <citation type="journal article" date="2015" name="Int. J. Syst. Evol. Microbiol.">
        <title>Rhizobium alvei sp. nov., isolated from a freshwater river.</title>
        <authorList>
            <person name="Sheu S.Y."/>
            <person name="Huang H.W."/>
            <person name="Young C.C."/>
            <person name="Chen W.M."/>
        </authorList>
    </citation>
    <scope>NUCLEOTIDE SEQUENCE</scope>
    <source>
        <strain evidence="1">TNR-22</strain>
    </source>
</reference>
<comment type="caution">
    <text evidence="1">The sequence shown here is derived from an EMBL/GenBank/DDBJ whole genome shotgun (WGS) entry which is preliminary data.</text>
</comment>
<dbReference type="Proteomes" id="UP001174932">
    <property type="component" value="Unassembled WGS sequence"/>
</dbReference>